<evidence type="ECO:0000313" key="3">
    <source>
        <dbReference type="Proteomes" id="UP001163823"/>
    </source>
</evidence>
<evidence type="ECO:0000313" key="2">
    <source>
        <dbReference type="EMBL" id="KAJ7951366.1"/>
    </source>
</evidence>
<proteinExistence type="predicted"/>
<feature type="transmembrane region" description="Helical" evidence="1">
    <location>
        <begin position="59"/>
        <end position="78"/>
    </location>
</feature>
<reference evidence="2" key="1">
    <citation type="journal article" date="2023" name="Science">
        <title>Elucidation of the pathway for biosynthesis of saponin adjuvants from the soapbark tree.</title>
        <authorList>
            <person name="Reed J."/>
            <person name="Orme A."/>
            <person name="El-Demerdash A."/>
            <person name="Owen C."/>
            <person name="Martin L.B.B."/>
            <person name="Misra R.C."/>
            <person name="Kikuchi S."/>
            <person name="Rejzek M."/>
            <person name="Martin A.C."/>
            <person name="Harkess A."/>
            <person name="Leebens-Mack J."/>
            <person name="Louveau T."/>
            <person name="Stephenson M.J."/>
            <person name="Osbourn A."/>
        </authorList>
    </citation>
    <scope>NUCLEOTIDE SEQUENCE</scope>
    <source>
        <strain evidence="2">S10</strain>
    </source>
</reference>
<evidence type="ECO:0000256" key="1">
    <source>
        <dbReference type="SAM" id="Phobius"/>
    </source>
</evidence>
<keyword evidence="1" id="KW-0812">Transmembrane</keyword>
<sequence length="102" mass="11758">MGSNEAEKDKVCREKQEIVKVKPWSMTYLLSMCISIVGGFVIGWWVYKYHSTNSELWMVPFGLLLLVTPVFIWFSVVISDLFTSKNEKDQANGTSHVVRPER</sequence>
<dbReference type="PANTHER" id="PTHR35165:SF1">
    <property type="entry name" value="OS04G0577375 PROTEIN"/>
    <property type="match status" value="1"/>
</dbReference>
<dbReference type="Proteomes" id="UP001163823">
    <property type="component" value="Chromosome 11"/>
</dbReference>
<dbReference type="InterPro" id="IPR032238">
    <property type="entry name" value="ATP-synth_Z"/>
</dbReference>
<dbReference type="EMBL" id="JARAOO010000011">
    <property type="protein sequence ID" value="KAJ7951366.1"/>
    <property type="molecule type" value="Genomic_DNA"/>
</dbReference>
<accession>A0AAD7L4G5</accession>
<keyword evidence="1" id="KW-1133">Transmembrane helix</keyword>
<dbReference type="AlphaFoldDB" id="A0AAD7L4G5"/>
<comment type="caution">
    <text evidence="2">The sequence shown here is derived from an EMBL/GenBank/DDBJ whole genome shotgun (WGS) entry which is preliminary data.</text>
</comment>
<organism evidence="2 3">
    <name type="scientific">Quillaja saponaria</name>
    <name type="common">Soap bark tree</name>
    <dbReference type="NCBI Taxonomy" id="32244"/>
    <lineage>
        <taxon>Eukaryota</taxon>
        <taxon>Viridiplantae</taxon>
        <taxon>Streptophyta</taxon>
        <taxon>Embryophyta</taxon>
        <taxon>Tracheophyta</taxon>
        <taxon>Spermatophyta</taxon>
        <taxon>Magnoliopsida</taxon>
        <taxon>eudicotyledons</taxon>
        <taxon>Gunneridae</taxon>
        <taxon>Pentapetalae</taxon>
        <taxon>rosids</taxon>
        <taxon>fabids</taxon>
        <taxon>Fabales</taxon>
        <taxon>Quillajaceae</taxon>
        <taxon>Quillaja</taxon>
    </lineage>
</organism>
<dbReference type="KEGG" id="qsa:O6P43_027424"/>
<gene>
    <name evidence="2" type="ORF">O6P43_027424</name>
</gene>
<dbReference type="PANTHER" id="PTHR35165">
    <property type="entry name" value="OS08G0113900 PROTEIN"/>
    <property type="match status" value="1"/>
</dbReference>
<protein>
    <submittedName>
        <fullName evidence="2">Group XV phospholipase</fullName>
    </submittedName>
</protein>
<name>A0AAD7L4G5_QUISA</name>
<feature type="transmembrane region" description="Helical" evidence="1">
    <location>
        <begin position="28"/>
        <end position="47"/>
    </location>
</feature>
<dbReference type="Pfam" id="PF16594">
    <property type="entry name" value="ATP-synt_Z"/>
    <property type="match status" value="1"/>
</dbReference>
<keyword evidence="3" id="KW-1185">Reference proteome</keyword>
<keyword evidence="1" id="KW-0472">Membrane</keyword>